<dbReference type="InterPro" id="IPR021884">
    <property type="entry name" value="Ice-bd_prot"/>
</dbReference>
<evidence type="ECO:0000256" key="1">
    <source>
        <dbReference type="ARBA" id="ARBA00005445"/>
    </source>
</evidence>
<sequence length="284" mass="29273">MMPFKASAMPWAFMVLLLAASANGAGRMLQQGASAGGGSVEVKLPPTSGTAKSPPTVELGDAEAFTVLSYATVTNTGPTDIGGYIGVAAGSAVTGEDTMTYTYSDTTAFPNGGRANTSYAASAKLDVTTAYNDAASRTANVVNINQVDVGGLTFTPGLYKTTTALEVSAGDLTLSGEGNSSGVFIFQIKTTFEVRTGRKIILTNQAQACNVFWQLGSAGLFEVDSEVVGTVLGESKVVLQTRAKIEGRLFSNNAAVTLDSNEVDFPDEETGTGIINPGPIVINP</sequence>
<feature type="chain" id="PRO_5013026551" evidence="3">
    <location>
        <begin position="25"/>
        <end position="284"/>
    </location>
</feature>
<keyword evidence="2 3" id="KW-0732">Signal</keyword>
<protein>
    <submittedName>
        <fullName evidence="4">Ice-binding protein isoform 8</fullName>
    </submittedName>
</protein>
<feature type="signal peptide" evidence="3">
    <location>
        <begin position="1"/>
        <end position="24"/>
    </location>
</feature>
<evidence type="ECO:0000256" key="2">
    <source>
        <dbReference type="ARBA" id="ARBA00022729"/>
    </source>
</evidence>
<comment type="similarity">
    <text evidence="1">Belongs to the ice-binding protein family.</text>
</comment>
<reference evidence="4" key="1">
    <citation type="journal article" date="2017" name="J. Phycol.">
        <title>Multiple ice-binding proteins of probable prokaryotic origin in an antarctic lake alga, Chlamydomonas sp. ICE-MDV (chlorophyceae).</title>
        <authorList>
            <person name="Raymond J."/>
        </authorList>
    </citation>
    <scope>NUCLEOTIDE SEQUENCE</scope>
</reference>
<dbReference type="AlphaFoldDB" id="A0A1W6JGR0"/>
<name>A0A1W6JGR0_9CHLO</name>
<dbReference type="SMR" id="A0A1W6JGR0"/>
<evidence type="ECO:0000256" key="3">
    <source>
        <dbReference type="SAM" id="SignalP"/>
    </source>
</evidence>
<organism evidence="4">
    <name type="scientific">Chlamydomonas sp. ICE-MDV</name>
    <dbReference type="NCBI Taxonomy" id="1983280"/>
    <lineage>
        <taxon>Eukaryota</taxon>
        <taxon>Viridiplantae</taxon>
        <taxon>Chlorophyta</taxon>
        <taxon>core chlorophytes</taxon>
        <taxon>Chlorophyceae</taxon>
        <taxon>CS clade</taxon>
        <taxon>Chlamydomonadales</taxon>
        <taxon>Chlamydomonadaceae</taxon>
        <taxon>Chlamydomonas</taxon>
    </lineage>
</organism>
<accession>A0A1W6JGR0</accession>
<dbReference type="Pfam" id="PF11999">
    <property type="entry name" value="Ice_binding"/>
    <property type="match status" value="1"/>
</dbReference>
<evidence type="ECO:0000313" key="4">
    <source>
        <dbReference type="EMBL" id="ARM65350.1"/>
    </source>
</evidence>
<dbReference type="EMBL" id="KY314791">
    <property type="protein sequence ID" value="ARM65350.1"/>
    <property type="molecule type" value="Genomic_DNA"/>
</dbReference>
<proteinExistence type="inferred from homology"/>